<dbReference type="PROSITE" id="PS50088">
    <property type="entry name" value="ANK_REPEAT"/>
    <property type="match status" value="3"/>
</dbReference>
<dbReference type="Proteomes" id="UP000268033">
    <property type="component" value="Unassembled WGS sequence"/>
</dbReference>
<dbReference type="Gene3D" id="1.25.40.20">
    <property type="entry name" value="Ankyrin repeat-containing domain"/>
    <property type="match status" value="1"/>
</dbReference>
<evidence type="ECO:0000256" key="1">
    <source>
        <dbReference type="ARBA" id="ARBA00022737"/>
    </source>
</evidence>
<proteinExistence type="predicted"/>
<sequence>MDKASFFNAIGQGNEIKVFELLKQSPGLIACRQEGVSPVLYASYQGQPLLAKELAARVDLDIWEAAALNDVGAIQRVLAENGALVSLLARDGFSPLHLAAFFGAFEALKELLGAGAEVNQSAANDSQVQPLHSAVAGSDRESRLNCTQALLEAGAEVNARQAGGFSALHSAYHQQHPELVALLLAFGADPEAQADDGRVPKDLG</sequence>
<dbReference type="PROSITE" id="PS50297">
    <property type="entry name" value="ANK_REP_REGION"/>
    <property type="match status" value="2"/>
</dbReference>
<gene>
    <name evidence="4" type="ORF">EDC28_106298</name>
</gene>
<keyword evidence="1" id="KW-0677">Repeat</keyword>
<dbReference type="SUPFAM" id="SSF48403">
    <property type="entry name" value="Ankyrin repeat"/>
    <property type="match status" value="1"/>
</dbReference>
<feature type="repeat" description="ANK" evidence="3">
    <location>
        <begin position="91"/>
        <end position="123"/>
    </location>
</feature>
<dbReference type="STRING" id="584787.GCA_001247655_03907"/>
<keyword evidence="2 3" id="KW-0040">ANK repeat</keyword>
<evidence type="ECO:0000313" key="4">
    <source>
        <dbReference type="EMBL" id="ROQ25048.1"/>
    </source>
</evidence>
<dbReference type="InterPro" id="IPR036770">
    <property type="entry name" value="Ankyrin_rpt-contain_sf"/>
</dbReference>
<dbReference type="AlphaFoldDB" id="A0A3N1PBA0"/>
<evidence type="ECO:0000313" key="5">
    <source>
        <dbReference type="Proteomes" id="UP000268033"/>
    </source>
</evidence>
<dbReference type="PANTHER" id="PTHR24198">
    <property type="entry name" value="ANKYRIN REPEAT AND PROTEIN KINASE DOMAIN-CONTAINING PROTEIN"/>
    <property type="match status" value="1"/>
</dbReference>
<name>A0A3N1PBA0_9GAMM</name>
<evidence type="ECO:0000256" key="2">
    <source>
        <dbReference type="ARBA" id="ARBA00023043"/>
    </source>
</evidence>
<keyword evidence="5" id="KW-1185">Reference proteome</keyword>
<dbReference type="Pfam" id="PF12796">
    <property type="entry name" value="Ank_2"/>
    <property type="match status" value="1"/>
</dbReference>
<dbReference type="PANTHER" id="PTHR24198:SF165">
    <property type="entry name" value="ANKYRIN REPEAT-CONTAINING PROTEIN-RELATED"/>
    <property type="match status" value="1"/>
</dbReference>
<feature type="repeat" description="ANK" evidence="3">
    <location>
        <begin position="126"/>
        <end position="162"/>
    </location>
</feature>
<dbReference type="EMBL" id="RJUL01000006">
    <property type="protein sequence ID" value="ROQ25048.1"/>
    <property type="molecule type" value="Genomic_DNA"/>
</dbReference>
<dbReference type="InterPro" id="IPR002110">
    <property type="entry name" value="Ankyrin_rpt"/>
</dbReference>
<comment type="caution">
    <text evidence="4">The sequence shown here is derived from an EMBL/GenBank/DDBJ whole genome shotgun (WGS) entry which is preliminary data.</text>
</comment>
<dbReference type="PRINTS" id="PR01415">
    <property type="entry name" value="ANKYRIN"/>
</dbReference>
<feature type="repeat" description="ANK" evidence="3">
    <location>
        <begin position="163"/>
        <end position="195"/>
    </location>
</feature>
<protein>
    <submittedName>
        <fullName evidence="4">Ankyrin repeat protein</fullName>
    </submittedName>
</protein>
<dbReference type="Pfam" id="PF00023">
    <property type="entry name" value="Ank"/>
    <property type="match status" value="1"/>
</dbReference>
<organism evidence="4 5">
    <name type="scientific">Gallaecimonas pentaromativorans</name>
    <dbReference type="NCBI Taxonomy" id="584787"/>
    <lineage>
        <taxon>Bacteria</taxon>
        <taxon>Pseudomonadati</taxon>
        <taxon>Pseudomonadota</taxon>
        <taxon>Gammaproteobacteria</taxon>
        <taxon>Enterobacterales</taxon>
        <taxon>Gallaecimonadaceae</taxon>
        <taxon>Gallaecimonas</taxon>
    </lineage>
</organism>
<accession>A0A3N1PBA0</accession>
<dbReference type="RefSeq" id="WP_170164121.1">
    <property type="nucleotide sequence ID" value="NZ_RJUL01000006.1"/>
</dbReference>
<dbReference type="SMART" id="SM00248">
    <property type="entry name" value="ANK"/>
    <property type="match status" value="4"/>
</dbReference>
<evidence type="ECO:0000256" key="3">
    <source>
        <dbReference type="PROSITE-ProRule" id="PRU00023"/>
    </source>
</evidence>
<reference evidence="4 5" key="1">
    <citation type="submission" date="2018-11" db="EMBL/GenBank/DDBJ databases">
        <title>Genomic Encyclopedia of Type Strains, Phase IV (KMG-IV): sequencing the most valuable type-strain genomes for metagenomic binning, comparative biology and taxonomic classification.</title>
        <authorList>
            <person name="Goeker M."/>
        </authorList>
    </citation>
    <scope>NUCLEOTIDE SEQUENCE [LARGE SCALE GENOMIC DNA]</scope>
    <source>
        <strain evidence="4 5">DSM 21945</strain>
    </source>
</reference>